<dbReference type="PANTHER" id="PTHR47916:SF1">
    <property type="entry name" value="3-HYDROXY-5-PHOSPHONOOXYPENTANE-2,4-DIONE THIOLASE"/>
    <property type="match status" value="1"/>
</dbReference>
<reference evidence="1" key="1">
    <citation type="submission" date="2018-05" db="EMBL/GenBank/DDBJ databases">
        <authorList>
            <person name="Lanie J.A."/>
            <person name="Ng W.-L."/>
            <person name="Kazmierczak K.M."/>
            <person name="Andrzejewski T.M."/>
            <person name="Davidsen T.M."/>
            <person name="Wayne K.J."/>
            <person name="Tettelin H."/>
            <person name="Glass J.I."/>
            <person name="Rusch D."/>
            <person name="Podicherti R."/>
            <person name="Tsui H.-C.T."/>
            <person name="Winkler M.E."/>
        </authorList>
    </citation>
    <scope>NUCLEOTIDE SEQUENCE</scope>
</reference>
<evidence type="ECO:0000313" key="1">
    <source>
        <dbReference type="EMBL" id="SUZ97069.1"/>
    </source>
</evidence>
<dbReference type="PANTHER" id="PTHR47916">
    <property type="entry name" value="FRUCTOSE-BISPHOSPHATE ALDOLASE CLASS 1"/>
    <property type="match status" value="1"/>
</dbReference>
<accession>A0A381S104</accession>
<dbReference type="InterPro" id="IPR013785">
    <property type="entry name" value="Aldolase_TIM"/>
</dbReference>
<protein>
    <recommendedName>
        <fullName evidence="2">Fructose-bisphosphate aldolase</fullName>
    </recommendedName>
</protein>
<organism evidence="1">
    <name type="scientific">marine metagenome</name>
    <dbReference type="NCBI Taxonomy" id="408172"/>
    <lineage>
        <taxon>unclassified sequences</taxon>
        <taxon>metagenomes</taxon>
        <taxon>ecological metagenomes</taxon>
    </lineage>
</organism>
<proteinExistence type="predicted"/>
<dbReference type="EMBL" id="UINC01002474">
    <property type="protein sequence ID" value="SUZ97069.1"/>
    <property type="molecule type" value="Genomic_DNA"/>
</dbReference>
<dbReference type="SUPFAM" id="SSF51569">
    <property type="entry name" value="Aldolase"/>
    <property type="match status" value="1"/>
</dbReference>
<dbReference type="PIRSF" id="PIRSF038992">
    <property type="entry name" value="Aldolase_Ia"/>
    <property type="match status" value="1"/>
</dbReference>
<dbReference type="SMART" id="SM01133">
    <property type="entry name" value="DeoC"/>
    <property type="match status" value="1"/>
</dbReference>
<dbReference type="InterPro" id="IPR002915">
    <property type="entry name" value="DeoC/FbaB/LacD_aldolase"/>
</dbReference>
<evidence type="ECO:0008006" key="2">
    <source>
        <dbReference type="Google" id="ProtNLM"/>
    </source>
</evidence>
<name>A0A381S104_9ZZZZ</name>
<dbReference type="Gene3D" id="3.20.20.70">
    <property type="entry name" value="Aldolase class I"/>
    <property type="match status" value="1"/>
</dbReference>
<dbReference type="InterPro" id="IPR050456">
    <property type="entry name" value="DeoC/FbaB_aldolase"/>
</dbReference>
<dbReference type="GO" id="GO:0004332">
    <property type="term" value="F:fructose-bisphosphate aldolase activity"/>
    <property type="evidence" value="ECO:0007669"/>
    <property type="project" value="InterPro"/>
</dbReference>
<gene>
    <name evidence="1" type="ORF">METZ01_LOCUS49923</name>
</gene>
<dbReference type="AlphaFoldDB" id="A0A381S104"/>
<dbReference type="InterPro" id="IPR041720">
    <property type="entry name" value="FbaB-like"/>
</dbReference>
<dbReference type="Pfam" id="PF01791">
    <property type="entry name" value="DeoC"/>
    <property type="match status" value="1"/>
</dbReference>
<sequence length="264" mass="27160">MAETFPERLERLLPGGRGIWVPMDHGASRYPEAGIEATDAAVDAAIAGGADAIVLQKGAVSHHANRTGWGGFVCHVSVSTVHGGARAQDKVSVATAAECLSRGAAGLSAQVNLGEDAEADMIERMGALTTDAYQFDLPVLGMFYPRGPNLVIDPDDPTGGVAHAARLAWELGCHVVKVPWTGSPDSFSAVASAVPIPVLIAGGPKETPFTELLDIVEQAMGAGGAGVCIGRQVFGAEDPTSHVRALSAIVHEGESASEAANHLK</sequence>